<protein>
    <submittedName>
        <fullName evidence="1">Uncharacterized protein</fullName>
    </submittedName>
</protein>
<comment type="caution">
    <text evidence="1">The sequence shown here is derived from an EMBL/GenBank/DDBJ whole genome shotgun (WGS) entry which is preliminary data.</text>
</comment>
<dbReference type="RefSeq" id="WP_345255830.1">
    <property type="nucleotide sequence ID" value="NZ_BAABGY010000007.1"/>
</dbReference>
<gene>
    <name evidence="1" type="ORF">GCM10023184_22700</name>
</gene>
<name>A0ABP8GXW5_9BACT</name>
<proteinExistence type="predicted"/>
<dbReference type="Proteomes" id="UP001501725">
    <property type="component" value="Unassembled WGS sequence"/>
</dbReference>
<accession>A0ABP8GXW5</accession>
<keyword evidence="2" id="KW-1185">Reference proteome</keyword>
<dbReference type="PROSITE" id="PS51257">
    <property type="entry name" value="PROKAR_LIPOPROTEIN"/>
    <property type="match status" value="1"/>
</dbReference>
<sequence>MKPVTGSVIVTFLLMLVACPGYGQAPAEEEKRLVALHREMTEAGRRGGDATATGKAFRALLRQVAASGWSLDYPFSELRSEPGVQVVTSPDGRLRLYSWDDETGGTMRYFCNLFQYRDHRGKVIVREALENEPKAGYLYSALFQLKGGAEPLYLARRHGTYSSKDAYEGVQALCITVKGLDGKVKAIRTNTGLRNGIGFSYNFFSVVDRSERPVTLIGWDPKSMELTLPVVRGNGAVTNGKIRYRFDGRVLVRLDK</sequence>
<dbReference type="EMBL" id="BAABGY010000007">
    <property type="protein sequence ID" value="GAA4331149.1"/>
    <property type="molecule type" value="Genomic_DNA"/>
</dbReference>
<evidence type="ECO:0000313" key="1">
    <source>
        <dbReference type="EMBL" id="GAA4331149.1"/>
    </source>
</evidence>
<reference evidence="2" key="1">
    <citation type="journal article" date="2019" name="Int. J. Syst. Evol. Microbiol.">
        <title>The Global Catalogue of Microorganisms (GCM) 10K type strain sequencing project: providing services to taxonomists for standard genome sequencing and annotation.</title>
        <authorList>
            <consortium name="The Broad Institute Genomics Platform"/>
            <consortium name="The Broad Institute Genome Sequencing Center for Infectious Disease"/>
            <person name="Wu L."/>
            <person name="Ma J."/>
        </authorList>
    </citation>
    <scope>NUCLEOTIDE SEQUENCE [LARGE SCALE GENOMIC DNA]</scope>
    <source>
        <strain evidence="2">JCM 17919</strain>
    </source>
</reference>
<organism evidence="1 2">
    <name type="scientific">Flaviaesturariibacter amylovorans</name>
    <dbReference type="NCBI Taxonomy" id="1084520"/>
    <lineage>
        <taxon>Bacteria</taxon>
        <taxon>Pseudomonadati</taxon>
        <taxon>Bacteroidota</taxon>
        <taxon>Chitinophagia</taxon>
        <taxon>Chitinophagales</taxon>
        <taxon>Chitinophagaceae</taxon>
        <taxon>Flaviaestuariibacter</taxon>
    </lineage>
</organism>
<evidence type="ECO:0000313" key="2">
    <source>
        <dbReference type="Proteomes" id="UP001501725"/>
    </source>
</evidence>